<dbReference type="InterPro" id="IPR013500">
    <property type="entry name" value="TopoI_cat_euk"/>
</dbReference>
<proteinExistence type="inferred from homology"/>
<dbReference type="InterPro" id="IPR011010">
    <property type="entry name" value="DNA_brk_join_enz"/>
</dbReference>
<evidence type="ECO:0000256" key="5">
    <source>
        <dbReference type="ARBA" id="ARBA00023125"/>
    </source>
</evidence>
<keyword evidence="4" id="KW-0799">Topoisomerase</keyword>
<dbReference type="GO" id="GO:0006265">
    <property type="term" value="P:DNA topological change"/>
    <property type="evidence" value="ECO:0007669"/>
    <property type="project" value="InterPro"/>
</dbReference>
<comment type="similarity">
    <text evidence="2">Belongs to the type IB topoisomerase family.</text>
</comment>
<dbReference type="EMBL" id="CP035491">
    <property type="protein sequence ID" value="QAY72336.1"/>
    <property type="molecule type" value="Genomic_DNA"/>
</dbReference>
<evidence type="ECO:0000259" key="8">
    <source>
        <dbReference type="Pfam" id="PF21338"/>
    </source>
</evidence>
<dbReference type="Pfam" id="PF01028">
    <property type="entry name" value="Topoisom_I"/>
    <property type="match status" value="1"/>
</dbReference>
<dbReference type="EC" id="5.6.2.1" evidence="3"/>
<dbReference type="PRINTS" id="PR00416">
    <property type="entry name" value="EUTPISMRASEI"/>
</dbReference>
<dbReference type="Gene3D" id="3.90.15.10">
    <property type="entry name" value="Topoisomerase I, Chain A, domain 3"/>
    <property type="match status" value="1"/>
</dbReference>
<dbReference type="InterPro" id="IPR035447">
    <property type="entry name" value="DNA_topo_I_N_sf"/>
</dbReference>
<dbReference type="SUPFAM" id="SSF55869">
    <property type="entry name" value="DNA topoisomerase I domain"/>
    <property type="match status" value="1"/>
</dbReference>
<dbReference type="Gene3D" id="3.30.66.10">
    <property type="entry name" value="DNA topoisomerase I domain"/>
    <property type="match status" value="1"/>
</dbReference>
<dbReference type="GO" id="GO:0003677">
    <property type="term" value="F:DNA binding"/>
    <property type="evidence" value="ECO:0007669"/>
    <property type="project" value="UniProtKB-KW"/>
</dbReference>
<dbReference type="SUPFAM" id="SSF56349">
    <property type="entry name" value="DNA breaking-rejoining enzymes"/>
    <property type="match status" value="1"/>
</dbReference>
<dbReference type="InterPro" id="IPR049331">
    <property type="entry name" value="Top1B_N_bact"/>
</dbReference>
<accession>A0A4P6F9U2</accession>
<name>A0A4P6F9U2_9MICO</name>
<reference evidence="9 10" key="1">
    <citation type="submission" date="2019-01" db="EMBL/GenBank/DDBJ databases">
        <title>Genome sequencing of strain FW100M-8.</title>
        <authorList>
            <person name="Heo J."/>
            <person name="Kim S.-J."/>
            <person name="Kim J.-S."/>
            <person name="Hong S.-B."/>
            <person name="Kwon S.-W."/>
        </authorList>
    </citation>
    <scope>NUCLEOTIDE SEQUENCE [LARGE SCALE GENOMIC DNA]</scope>
    <source>
        <strain evidence="9 10">FW100M-8</strain>
    </source>
</reference>
<dbReference type="InterPro" id="IPR014711">
    <property type="entry name" value="TopoI_cat_a-hlx-sub_euk"/>
</dbReference>
<protein>
    <recommendedName>
        <fullName evidence="3">DNA topoisomerase</fullName>
        <ecNumber evidence="3">5.6.2.1</ecNumber>
    </recommendedName>
</protein>
<sequence>MPRLTRVEPYTSPGWTRVRRGGGFSYVGPHGERASARDRARFAELAVPPAWKDVWIADAANAHLLAVGVDAAGRRQYLYNPIWRERQDIEKFDRMVLLARVLPEARLTAERELSVGLAEHGLEEHRVLAAAFRTLDLGALRVGSEESLAAARHRGLTTLLVRNATVETRGAASADATAHPPVVRFRFRAKDGIAQDLSVGDAALAGFVTLARERAASARLYAWRAEHTRRHRALTAAEVNDDIRRRTGGDFTAKDFRTLRGTIVAAERLAEIGVESSARARAAAMRDAVVATSVALGNTPAIAKASYVDPRVFTAYDRGVVLSRRGAAERALIALVAADAESAPGVEAGSAA</sequence>
<evidence type="ECO:0000256" key="6">
    <source>
        <dbReference type="ARBA" id="ARBA00023235"/>
    </source>
</evidence>
<comment type="catalytic activity">
    <reaction evidence="1">
        <text>ATP-independent breakage of single-stranded DNA, followed by passage and rejoining.</text>
        <dbReference type="EC" id="5.6.2.1"/>
    </reaction>
</comment>
<dbReference type="Gene3D" id="1.10.132.120">
    <property type="match status" value="1"/>
</dbReference>
<dbReference type="InterPro" id="IPR001631">
    <property type="entry name" value="TopoI"/>
</dbReference>
<dbReference type="RefSeq" id="WP_129188456.1">
    <property type="nucleotide sequence ID" value="NZ_CP035491.1"/>
</dbReference>
<evidence type="ECO:0000256" key="1">
    <source>
        <dbReference type="ARBA" id="ARBA00000213"/>
    </source>
</evidence>
<evidence type="ECO:0000259" key="7">
    <source>
        <dbReference type="Pfam" id="PF01028"/>
    </source>
</evidence>
<feature type="domain" description="DNA topoisomerase IB N-terminal" evidence="8">
    <location>
        <begin position="23"/>
        <end position="70"/>
    </location>
</feature>
<dbReference type="OrthoDB" id="9778962at2"/>
<keyword evidence="5" id="KW-0238">DNA-binding</keyword>
<dbReference type="PROSITE" id="PS52038">
    <property type="entry name" value="TOPO_IB_2"/>
    <property type="match status" value="1"/>
</dbReference>
<evidence type="ECO:0000256" key="2">
    <source>
        <dbReference type="ARBA" id="ARBA00006645"/>
    </source>
</evidence>
<keyword evidence="10" id="KW-1185">Reference proteome</keyword>
<evidence type="ECO:0000313" key="10">
    <source>
        <dbReference type="Proteomes" id="UP000291259"/>
    </source>
</evidence>
<feature type="domain" description="DNA topoisomerase I catalytic core eukaryotic-type" evidence="7">
    <location>
        <begin position="83"/>
        <end position="305"/>
    </location>
</feature>
<dbReference type="Proteomes" id="UP000291259">
    <property type="component" value="Chromosome"/>
</dbReference>
<gene>
    <name evidence="9" type="ORF">ET445_02275</name>
</gene>
<keyword evidence="6 9" id="KW-0413">Isomerase</keyword>
<evidence type="ECO:0000256" key="4">
    <source>
        <dbReference type="ARBA" id="ARBA00023029"/>
    </source>
</evidence>
<dbReference type="AlphaFoldDB" id="A0A4P6F9U2"/>
<dbReference type="GO" id="GO:0003917">
    <property type="term" value="F:DNA topoisomerase type I (single strand cut, ATP-independent) activity"/>
    <property type="evidence" value="ECO:0007669"/>
    <property type="project" value="UniProtKB-EC"/>
</dbReference>
<dbReference type="KEGG" id="agf:ET445_02275"/>
<dbReference type="Pfam" id="PF21338">
    <property type="entry name" value="Top1B_N_bact"/>
    <property type="match status" value="1"/>
</dbReference>
<evidence type="ECO:0000256" key="3">
    <source>
        <dbReference type="ARBA" id="ARBA00012891"/>
    </source>
</evidence>
<organism evidence="9 10">
    <name type="scientific">Agromyces protaetiae</name>
    <dbReference type="NCBI Taxonomy" id="2509455"/>
    <lineage>
        <taxon>Bacteria</taxon>
        <taxon>Bacillati</taxon>
        <taxon>Actinomycetota</taxon>
        <taxon>Actinomycetes</taxon>
        <taxon>Micrococcales</taxon>
        <taxon>Microbacteriaceae</taxon>
        <taxon>Agromyces</taxon>
    </lineage>
</organism>
<evidence type="ECO:0000313" key="9">
    <source>
        <dbReference type="EMBL" id="QAY72336.1"/>
    </source>
</evidence>